<evidence type="ECO:0000259" key="1">
    <source>
        <dbReference type="PROSITE" id="PS50878"/>
    </source>
</evidence>
<keyword evidence="2" id="KW-0934">Plastid</keyword>
<dbReference type="InterPro" id="IPR024937">
    <property type="entry name" value="Domain_X"/>
</dbReference>
<dbReference type="PANTHER" id="PTHR33642:SF4">
    <property type="entry name" value="COX1_OXI3 INTRON 1 PROTEIN-RELATED"/>
    <property type="match status" value="1"/>
</dbReference>
<sequence length="643" mass="75691">MENSGLLRLETLRRLNKQNPEWVNQDLYRLLFKMDLYDTAYTNLRDQRGVFSKSVIGKSKKLFNLEQINEIIQKMKDESYKFSPARKIYIPKSGNKLIRPLGVPSFTDLLVQEVTRMILNVIYEPYIKPENHSSSHSALREIHKEYNDVKWVISGNLEETYDNINHEILLDFFKKKINDNRFVNFIRKQLKAGYFEYDKSIVKSFIKTPQQSLIGPILVNIYLHELDLYVFRIISGYETLMDNTIIQSLLDDETNKLYTNIVVLERKLQTFKAENKAYNKSYFYKELLQQVLSLKTKKKQLLPKQVSIFPIKVKYVRYAHNWLVGINGPKWIVEQITSKLTQFIKEKMCLELLGNEINITYIRKHPIFFLGYNLCINKTLKVKKCKDQKGNIITTNVMDYYLCTYLPTDRIIHRLSIKGICNSNGEPKSMTPWVGAELHDIVQAYNSIIDGLFTYYSHILNFKDLYKIQWILRWSCAKTIGHKLKISSTKVFAKYGKTLRVPLPPLKQIESLINTEQESFLLSRKLIQEKVCELHIKSSLKKNQKWFQGATNQFFDPFQVQINFRSKTTLNTYCAICLNSHNVEMHYVNHLRKDIKSKSFNQLLGMIKIKTIPICKECHIRINKSIYDNMKLTDLMDPKLLQQ</sequence>
<name>A0A191T584_9VIRI</name>
<reference evidence="2" key="1">
    <citation type="journal article" date="2016" name="Front. Plant Sci.">
        <title>Comparative Chloroplast Genome Analyses of Streptophyte Green Algae Uncover Major Structural Alterations in the Klebsormidiophyceae, Coleochaetophyceae and Zygnematophyceae.</title>
        <authorList>
            <person name="Lemieux C."/>
            <person name="Otis C."/>
            <person name="Turmel M."/>
        </authorList>
    </citation>
    <scope>NUCLEOTIDE SEQUENCE</scope>
</reference>
<dbReference type="PROSITE" id="PS50878">
    <property type="entry name" value="RT_POL"/>
    <property type="match status" value="1"/>
</dbReference>
<keyword evidence="2" id="KW-0548">Nucleotidyltransferase</keyword>
<keyword evidence="2" id="KW-0695">RNA-directed DNA polymerase</keyword>
<geneLocation type="chloroplast" evidence="2"/>
<dbReference type="PANTHER" id="PTHR33642">
    <property type="entry name" value="COX1/OXI3 INTRON 1 PROTEIN-RELATED"/>
    <property type="match status" value="1"/>
</dbReference>
<accession>A0A191T584</accession>
<dbReference type="GO" id="GO:0005739">
    <property type="term" value="C:mitochondrion"/>
    <property type="evidence" value="ECO:0007669"/>
    <property type="project" value="UniProtKB-ARBA"/>
</dbReference>
<dbReference type="InterPro" id="IPR043502">
    <property type="entry name" value="DNA/RNA_pol_sf"/>
</dbReference>
<evidence type="ECO:0000313" key="2">
    <source>
        <dbReference type="EMBL" id="ANI25549.1"/>
    </source>
</evidence>
<gene>
    <name evidence="2" type="primary">orf643</name>
</gene>
<proteinExistence type="predicted"/>
<dbReference type="EMBL" id="KU646491">
    <property type="protein sequence ID" value="ANI25549.1"/>
    <property type="molecule type" value="Genomic_DNA"/>
</dbReference>
<protein>
    <submittedName>
        <fullName evidence="2">Putative reverse transcriptase and intron maturase</fullName>
    </submittedName>
</protein>
<organism evidence="2">
    <name type="scientific">Netrium digitus</name>
    <dbReference type="NCBI Taxonomy" id="43946"/>
    <lineage>
        <taxon>Eukaryota</taxon>
        <taxon>Viridiplantae</taxon>
        <taxon>Streptophyta</taxon>
        <taxon>Zygnematophyceae</taxon>
        <taxon>Zygnematophycidae</taxon>
        <taxon>Zygnematales</taxon>
        <taxon>Zygnemataceae</taxon>
        <taxon>Netrium</taxon>
    </lineage>
</organism>
<dbReference type="GO" id="GO:0006397">
    <property type="term" value="P:mRNA processing"/>
    <property type="evidence" value="ECO:0007669"/>
    <property type="project" value="InterPro"/>
</dbReference>
<dbReference type="AlphaFoldDB" id="A0A191T584"/>
<feature type="domain" description="Reverse transcriptase" evidence="1">
    <location>
        <begin position="71"/>
        <end position="374"/>
    </location>
</feature>
<dbReference type="CDD" id="cd01651">
    <property type="entry name" value="RT_G2_intron"/>
    <property type="match status" value="1"/>
</dbReference>
<keyword evidence="2" id="KW-0808">Transferase</keyword>
<dbReference type="Pfam" id="PF01348">
    <property type="entry name" value="Intron_maturas2"/>
    <property type="match status" value="1"/>
</dbReference>
<dbReference type="GeneID" id="27984849"/>
<dbReference type="InterPro" id="IPR000477">
    <property type="entry name" value="RT_dom"/>
</dbReference>
<dbReference type="SUPFAM" id="SSF56672">
    <property type="entry name" value="DNA/RNA polymerases"/>
    <property type="match status" value="1"/>
</dbReference>
<keyword evidence="2" id="KW-0150">Chloroplast</keyword>
<dbReference type="RefSeq" id="YP_009258521.1">
    <property type="nucleotide sequence ID" value="NC_030356.1"/>
</dbReference>
<dbReference type="GO" id="GO:0003964">
    <property type="term" value="F:RNA-directed DNA polymerase activity"/>
    <property type="evidence" value="ECO:0007669"/>
    <property type="project" value="UniProtKB-KW"/>
</dbReference>